<dbReference type="InterPro" id="IPR000873">
    <property type="entry name" value="AMP-dep_synth/lig_dom"/>
</dbReference>
<dbReference type="CDD" id="cd17646">
    <property type="entry name" value="A_NRPS_AB3403-like"/>
    <property type="match status" value="1"/>
</dbReference>
<comment type="cofactor">
    <cofactor evidence="1">
        <name>pantetheine 4'-phosphate</name>
        <dbReference type="ChEBI" id="CHEBI:47942"/>
    </cofactor>
</comment>
<dbReference type="InterPro" id="IPR006162">
    <property type="entry name" value="Ppantetheine_attach_site"/>
</dbReference>
<dbReference type="UniPathway" id="UPA00011"/>
<dbReference type="Gene3D" id="3.30.559.10">
    <property type="entry name" value="Chloramphenicol acetyltransferase-like domain"/>
    <property type="match status" value="6"/>
</dbReference>
<dbReference type="GO" id="GO:0008610">
    <property type="term" value="P:lipid biosynthetic process"/>
    <property type="evidence" value="ECO:0007669"/>
    <property type="project" value="UniProtKB-ARBA"/>
</dbReference>
<dbReference type="NCBIfam" id="TIGR01733">
    <property type="entry name" value="AA-adenyl-dom"/>
    <property type="match status" value="5"/>
</dbReference>
<name>A0A7K1VBM0_9NOCA</name>
<dbReference type="FunFam" id="3.30.300.30:FF:000010">
    <property type="entry name" value="Enterobactin synthetase component F"/>
    <property type="match status" value="3"/>
</dbReference>
<dbReference type="InterPro" id="IPR020806">
    <property type="entry name" value="PKS_PP-bd"/>
</dbReference>
<evidence type="ECO:0000313" key="6">
    <source>
        <dbReference type="EMBL" id="MVU84040.1"/>
    </source>
</evidence>
<dbReference type="SUPFAM" id="SSF52777">
    <property type="entry name" value="CoA-dependent acyltransferases"/>
    <property type="match status" value="12"/>
</dbReference>
<keyword evidence="7" id="KW-1185">Reference proteome</keyword>
<dbReference type="Gene3D" id="1.10.1200.10">
    <property type="entry name" value="ACP-like"/>
    <property type="match status" value="5"/>
</dbReference>
<gene>
    <name evidence="6" type="ORF">GPX89_43280</name>
</gene>
<evidence type="ECO:0000256" key="1">
    <source>
        <dbReference type="ARBA" id="ARBA00001957"/>
    </source>
</evidence>
<dbReference type="EMBL" id="WRPP01000017">
    <property type="protein sequence ID" value="MVU84040.1"/>
    <property type="molecule type" value="Genomic_DNA"/>
</dbReference>
<dbReference type="Pfam" id="PF13193">
    <property type="entry name" value="AMP-binding_C"/>
    <property type="match status" value="5"/>
</dbReference>
<dbReference type="Gene3D" id="3.30.559.30">
    <property type="entry name" value="Nonribosomal peptide synthetase, condensation domain"/>
    <property type="match status" value="6"/>
</dbReference>
<organism evidence="6 7">
    <name type="scientific">Nocardia terrae</name>
    <dbReference type="NCBI Taxonomy" id="2675851"/>
    <lineage>
        <taxon>Bacteria</taxon>
        <taxon>Bacillati</taxon>
        <taxon>Actinomycetota</taxon>
        <taxon>Actinomycetes</taxon>
        <taxon>Mycobacteriales</taxon>
        <taxon>Nocardiaceae</taxon>
        <taxon>Nocardia</taxon>
    </lineage>
</organism>
<dbReference type="InterPro" id="IPR042099">
    <property type="entry name" value="ANL_N_sf"/>
</dbReference>
<comment type="caution">
    <text evidence="6">The sequence shown here is derived from an EMBL/GenBank/DDBJ whole genome shotgun (WGS) entry which is preliminary data.</text>
</comment>
<dbReference type="NCBIfam" id="NF003417">
    <property type="entry name" value="PRK04813.1"/>
    <property type="match status" value="5"/>
</dbReference>
<dbReference type="PANTHER" id="PTHR45527">
    <property type="entry name" value="NONRIBOSOMAL PEPTIDE SYNTHETASE"/>
    <property type="match status" value="1"/>
</dbReference>
<dbReference type="FunFam" id="3.40.50.980:FF:000001">
    <property type="entry name" value="Non-ribosomal peptide synthetase"/>
    <property type="match status" value="3"/>
</dbReference>
<dbReference type="GO" id="GO:0044550">
    <property type="term" value="P:secondary metabolite biosynthetic process"/>
    <property type="evidence" value="ECO:0007669"/>
    <property type="project" value="UniProtKB-ARBA"/>
</dbReference>
<dbReference type="FunFam" id="3.30.300.30:FF:000015">
    <property type="entry name" value="Nonribosomal peptide synthase SidD"/>
    <property type="match status" value="1"/>
</dbReference>
<dbReference type="Gene3D" id="3.30.300.30">
    <property type="match status" value="5"/>
</dbReference>
<feature type="domain" description="Carrier" evidence="5">
    <location>
        <begin position="987"/>
        <end position="1062"/>
    </location>
</feature>
<dbReference type="CDD" id="cd19540">
    <property type="entry name" value="LCL_NRPS-like"/>
    <property type="match status" value="5"/>
</dbReference>
<dbReference type="FunFam" id="1.10.1200.10:FF:000016">
    <property type="entry name" value="Non-ribosomal peptide synthase"/>
    <property type="match status" value="1"/>
</dbReference>
<dbReference type="InterPro" id="IPR045851">
    <property type="entry name" value="AMP-bd_C_sf"/>
</dbReference>
<dbReference type="FunFam" id="3.40.50.12780:FF:000012">
    <property type="entry name" value="Non-ribosomal peptide synthetase"/>
    <property type="match status" value="5"/>
</dbReference>
<dbReference type="CDD" id="cd05930">
    <property type="entry name" value="A_NRPS"/>
    <property type="match status" value="1"/>
</dbReference>
<dbReference type="GO" id="GO:0031177">
    <property type="term" value="F:phosphopantetheine binding"/>
    <property type="evidence" value="ECO:0007669"/>
    <property type="project" value="InterPro"/>
</dbReference>
<dbReference type="GO" id="GO:0072330">
    <property type="term" value="P:monocarboxylic acid biosynthetic process"/>
    <property type="evidence" value="ECO:0007669"/>
    <property type="project" value="UniProtKB-ARBA"/>
</dbReference>
<dbReference type="Gene3D" id="3.40.50.12780">
    <property type="entry name" value="N-terminal domain of ligase-like"/>
    <property type="match status" value="1"/>
</dbReference>
<dbReference type="Proteomes" id="UP000466794">
    <property type="component" value="Unassembled WGS sequence"/>
</dbReference>
<feature type="domain" description="Carrier" evidence="5">
    <location>
        <begin position="2084"/>
        <end position="2166"/>
    </location>
</feature>
<dbReference type="SMART" id="SM00823">
    <property type="entry name" value="PKS_PP"/>
    <property type="match status" value="5"/>
</dbReference>
<evidence type="ECO:0000259" key="5">
    <source>
        <dbReference type="PROSITE" id="PS50075"/>
    </source>
</evidence>
<dbReference type="FunFam" id="2.30.38.10:FF:000001">
    <property type="entry name" value="Non-ribosomal peptide synthetase PvdI"/>
    <property type="match status" value="2"/>
</dbReference>
<dbReference type="InterPro" id="IPR010071">
    <property type="entry name" value="AA_adenyl_dom"/>
</dbReference>
<sequence length="5939" mass="635432">MTREALVQGTDANGLGPQEVPTSDFSAPFPLGPAQLGVWYAQLLNPDVPLNMAQYVDIQGDFDVDLLLRVSEDGVPIWRTSQLRFAEVDGQPVQYLDPAGGHNTELMDLRSEPDPIAAAHEWMRAEIVRPMDMITGKLFAPTLIRVADHRWFWFVLGHHIVGDGYAAMNTMQWSARRYTDLARGLEPEAPKVGTLQELTESELDYRESSRFRTDRAHWLERTAGLDGGTTLKGRTAPVRADNTRVGGMLSDELLERVEAVGARHDSGLPGVIIAAFAAYMARLTGKDEAVISLPVTARTTAVMRRSTGMLSNIVPLRIPVRENTTWGELLTSARVEISGALRHQRYRHEDIRRDHAELQGSPASRALFGPMVNVMLFHPRLEFGDVQANLHVLSTSPVEDMSLNLFYGENERVFLDFEVNPNLYSEAETARHHERFVNFLGRLLELDPADTFDAVDVCTEAERETVLRTWNDTRHPVDPTATLVSMFEAQAARTPHAIALRFAGEPARDLTYAAFAARVNRLARYLISRGIGPEKLVALHLRRSPELVIAMYAAQAAGAAYVPLDPDHPADRLAHILRTAAPALVITAEAERPETDGAVIDLAGLTGDALADFSAAPLTDAERIAPLHPANPAYVMFTSGSTGLPKGVVVSHASIMNRLVWMRQSFDLTADDVFLQKTPVTFDVSVPELYFPLQIGATLVLAQPDGHRDPAYLRSVIAEYGITTVHFVPSMMDPFVAELEREPLPGNTVRQLFASGEALLGPVSQRLRELTGGAALHNLYGPTEAAVEVTCHEVTAADTAAVPIGAPVFNTRLYVLDARLRPVPMGIPGELYLSGVQLARGYMARPGLTAERFVADPFAAPGELMYRTGDLVEWNENGAVEYLGRTDFQVKVRGLRIELGEIETVLAAVDGVTRAVVIVRDEQLVAYVVAPADLDHTRLKAAAARALPAYMVPSAYVVLDALPINASGKLDRAALPEPVRVATRHEAPVTVTEQTVARVFGEVLDVPEIGRLDDFFALGGNSLIATQVASRLNAELGSTLTVREMFSATSVSELAAVIDNRFLDADAQAQHAPALVRRERPESLPLSPAQQRIWFLNRFDTGSAGYNMPFVVRLRGEADEDAMRAALADVLDRHEVLRTVFPSTTTGFARQEVLPVAAVAEPVTREDCDADDLDARLAEFAARGFDLEREIPFRARLFTVTGGVATDCGLGGPVVVDAEDLDVPEYAIAIVLHHIAADGLSLPILARDLITAYLARSEGQAPAWQPLAVQYADYALWQRDRLGTAEDPGSLLSTQLDYWRQTLAGAPDLLALPADRPRPVVATGRGAKLGIELPAELHERILETARAEGVSTFMFMHAALAVLLSRLSGESDIVIGTPVGGRGARELDDLVGMFVNTLPLRTVIDGAQSFRELARRVRETDLAAFAHADVPFEQLVEALNPARSQSRHPLFQVALSFTATGDISLELPGLLATTGTLDTEVTKFDLSVAVTESFAGAGPGEGPAPAGIHAEFEFAVDLFDPATVEAFAHRYVRLLDAVTTDPSALVDALPLLADGEYTDLTTRSGGVAPSGRLLPELLAAAVAADPERLALVAGEITLTYGELDATTNRLARLLIARGIGPEDLVAVGLPRSAETVIAVWAIAKAGAGWLPVDPALPAERIAYLLRDSGAVLGLTAEALRPGLPAELPWLALDEPGFAGAWPGFAADPIGDADRVRPLRADNVAYSIYTSGSTGLPKGVLVSHTGLSALAASQRERYSGAESARVLQVTTPNFDIWVAELVLALECPATLVIAPAGVSSGPELAEVVRAQRVTHVIMTPSAFGTLDPAEVPGLRHIALGGEALPAELVRRWAEAGRPLVDAYGPTETTVVVNSSAPLSASDQVTIGTPFAGVREWVLDARLRPVAVGMIGELYVAGAQLARGYRGRAALTADRFVACPWAPGERMYRTGDLVRWTVEGSIDYLGRNDSQVKVRGYRIELGEIEAALAALPRVRQAVVVVHADAARGDQLVAYVVPEGEGLEPAELKATLANRLSSYMIPAAFMAIDAVPMTINGKLDYRALPAPVFPKREFRAPGTPVEALVAEVFAEVLGLVSAAVETVPPSPVAEAAPPAVGADDDFFELGGNSLIATQVAARLGAALDTQVPVRLIFEASDVSGLAARLTELAGSGSRTPLVAGERPDTVPLSYAQQRMWFLNRFDNASIADNLVAALRLDGPLDADALAAAVTDVVSRHETLRTVYPAVDGVGHQLVLPVSEAGVALVTEQVSPNDLQSRIFELAVQPFEVDQRVPARLTLLSVAPDAHVLVLAVHHIAADGWSIAPLTRDLMLAYASRRGGEAPRWTPLPVQYADYTLWQRAVLGSEDDPESLLADQIRFWRAELSGQPETLDLPGDRPRPAVATRRGAEYRFAISAERHARLRDLADGERATLFMALHAAFATLLAKLSGTEDISIGSVVAGRGEQVLDELVGMFVNTLVLRAEVAPHRSFRELLAQVREADLRAFAHADVPFERLVEVLSPMRSQARHPLFQVALDLRNTTRATLELDGLSATRLELDPGIAKFDLQLSLSEDLAAGGLDAVFTYATDLFDEATVAAFARRLDLVLDAVTAAPDRPVGDIDLLTADERSRVLSGWNDTAHDIRALLPVDASGETTPATLVALFDARALTSPDAPAIEFDGTTLSYGEFADRVHRLARKLAESGVGPESRVALAIRRSTELLVGMYAILAAGGAYVPVDPDQPEQRTDYVLDAAGPVIILTTARDGFTTSRDIPVLAIDTVDLDGYAATPLTDADRRAPLRESNACYVIFTSGSTGRPKGVAVSHAAVVNRLVWGQARYGLTPADVVLQKTPFTFDVSVWEFFWPLQIGARLVVAAPDGHRDPKYLAELIVRTGVTLAHFVPSMLAVFVTEPAAAHCTGLRQVFCSGEGLPVGTAAKLRELTGARLHNLYGPTEAAVEVTAHEVTDTDTAFVPMGRPVWNTRTFVLDSRLNPVAPGVAGELYLAGDQLARGYLFRPDLSADRFVANPFAAGERMYRTGDLVTWTADGELIYLGRTDFQVKLRGLRIELGEIEAALLGQPGVHQAVVVVRNDPHAGDQLAGYLLPEPGIALDLNAIKAALGGTLPGYMIPAAFVVLDAFPLNASGKLDRAALPAPVFETAVYRAPQTVAEEVVAGVFADLLGVERVGAHDDFFARGGSSLLAARAVARVGAALEAELSVRDLFDAPTVAELAARAEAKSGAGNQLPLIAGPRPERLPLSDAQRRMWFLNRYHADENGVAAAAASDNIPLVLRVSGALDTEAMNAALRDVISRHETLRTIYPDGPDGPEQFVLSSADTALRTDRVTEDEIPARVAEVIGHAFDLTRETPVRAAVFSVSDTEHVLVLVVHHISADGFSLGPLATDVMTAYLARRSGDAPGWEPLPVHYADYTLWQAARLGDEADPRSQAHRQLGYWRQRLDGLPELLELPTDRPRPAVSSLRGGEVSVTVCTEVHAGLRDLARTNDTTLFSTVHAALAALLSRLSGSTDIAIGTPVAGRGEQALDGLVGMFVNTLVLRTEIDPEAGFDSLLKLARETDIEALSHPDIPFERLVEMLAPARLQNRHPLYQVALAFQNYDLPALELPGLRVAQEPIDLALAKFDLQFTVTETFDELGLPSGLTVDITYATDLFDAASIRQLAARFGRMLAAVVADPAVAVADLPLLSPAQYAELTTRSGGAVETGRRLPDLFAAAVAARPDAIALVDGARELTYRELDAISNRLAHLLIQRGMGPETLVAVAMPRCLDSVLAVWAIAKTGAGWVPIDPAHPADRIAFMVSDSGATLGLTVTSARTSLPESISWLVLDDLEFRGAVAGFSDRAITDATRVRPLHAGHVAYAIYTSGSTGVPKGVMVTHLGLPGLAAAQTARYFGEPSARVLHVSSPSFDISVGELLMAIDSAATLVIAPASAAAGAELAEILRVHGVTHTLMTPSALSTVDPHDAPQLRVAAVGGEAVPAELVRRWAGAGRTLVDAYGPTEASVIVNASVPLGVSDHVVIGPPFAGVREWVLDARLRPVPVGVVGELYVASAQLARGYRGRAALTADRFVACPWAPGERMYRTGDLVRWTADGSVDYLGRNDSQVKVRGYRIELGEIEAAITELPQVRRAVVVLDRDAARGDQLVAYLVPAGTDLDVAEVRTAVSGRLASYMVPAAFVVLDALPMTVNGKLDYRALPAPVFEATAYRRPATAAEELVAGVFAELLGVEQVGADDDFFALGGSSLVAAKAVARLGAVFETTVGVRALFEAPTVSALAAVLSASTGRARPALIAGERPERLPLSPAQQRMWFINRFDQTSTAYNVPIALRLSGELDAAALGAAFTDVLERHESLRTVYPETPEGAAQVILPAAQAFSELKVLPVSEDELPVRIREILTTTFDVTTEVPIRVELLRLVTSDGTPTGQHVLAGVLHHISADGSSIVPLVRDLMVAYDARRAGRAPAWSPLAVQYADYALWQRALLGSEDDPESTATAQLAFWRETLAGLPDQLDLPADHPRPARQSLRGSYLRLPLDAELHAGLTELGRRHGATLFMVVHAAFAALLSRLSATTDIAVGTPIAGRGEAALDDVIGMFVNTLVLRTQVRAGEPFTALLARVRGGDIAAFGNADVPFERLVEVLNPARSTARHPLVQVGLSFQNIERAELRLPELTVSEVEFDAHVAQFDLHLFAVDHYGETGAPAGLELTLGYAHDLFTEATAQRFTAALARVLETVAAQPETAVGDIDLLGAGLRQRILHDWNATAHPVESVTLADLVDAQATATPKAIALVDGETVLTYAEFDARVNRLARRLIAAGVGPETGVVLAMRRGVDLVVAMYAVVKAGGAYVPIDPDHPADRIAYIVETAAAAAVLTTAADGVPFETEVPVLEVDTLDLSTLSAAPVTDAERVRPLREQHPAYVIFTSGSTGLPKGVAVPHAAIVNQLSWLRATFELGAADRALLKTPATFDLSVWEFWSALTTGGSLLVSAAGDERDPDRLRALIDTHGVTVLHPVPSLLGMLLAGGPLPASVRAVLAIGEALPAATAAEFLDENAGGARLFNLYGPTEATVSITAHEVREHHRQAVPIGSPAWNSQVYVLDARLSPVPIGVPGELYLSGAQLARGYHGRPALTADRFVADPFAGGRMYRTGDIVRWRADGELEYVDRADFQVKIGGFRIELGEVETALRRQAGVTAAVAVARTTDAGAQLVAYVAVPGTAEDRRDDVSATLRAALAAELPKYMIPAALVVLDALPLNANGKVDRARLPEPVFAVAAYREPVTALEQAVAAGFAEVIGSGEQTLIGLDTDFFALGGNSLMATRLAARLGSDLGVRVPVSVLFDAPTVAGLADWIATADRSELLPPLTRRADTTPAPLSLAQQRMWVLNRLHPASGAYNVPAAVRLTGDLDRVALTAALRDVLERHEILRTRYPEIDGEPVQVVLELGELDGELTPVAVSENEIHARMIEVATAGFDVTAAPPVRVTLFEITPTDHVLLVVLHHISADGFSVLPMTRDLVVAYTARRSGDAPAWAPLEIQYGDFATWQRAVLGSDTDPDSLQSRQLRFWVDELRSAPEQLALPTDRPRPARREMLGETLAFEVEPATVARLSALAREHGATLFGVVHAAFAVLLSKLSGERDISIGVPVAGRGERALDDLIGMFVNTVVLRAEIDGKLAFTDLLRQVRDRDLAAFDHGDVPFERVADAVLAATGRSRSAAVNPLFQVAFAFQNMAPVSAALPGLTVEALEPELTEAKFDLQLTGMERHDAAGQVVGLDMRLVYATDIYGADSARLLAQRLLLVLDAVAADPESPVRAIDIRTEAERKRPAAQSKPETDLPALIAAAAAIDPAAVALIHGAHTVTYRDLAEKIAVTARAMGAAAKPEALVNVALAGLVPGILAALGAAGLLQALSTLTADAQALVLRSESTSEGSL</sequence>
<evidence type="ECO:0000256" key="4">
    <source>
        <dbReference type="SAM" id="MobiDB-lite"/>
    </source>
</evidence>
<evidence type="ECO:0000256" key="2">
    <source>
        <dbReference type="ARBA" id="ARBA00022450"/>
    </source>
</evidence>
<evidence type="ECO:0000256" key="3">
    <source>
        <dbReference type="ARBA" id="ARBA00022553"/>
    </source>
</evidence>
<protein>
    <submittedName>
        <fullName evidence="6">Amino acid adenylation domain-containing protein</fullName>
    </submittedName>
</protein>
<keyword evidence="2" id="KW-0596">Phosphopantetheine</keyword>
<dbReference type="InterPro" id="IPR020845">
    <property type="entry name" value="AMP-binding_CS"/>
</dbReference>
<dbReference type="NCBIfam" id="NF004282">
    <property type="entry name" value="PRK05691.1"/>
    <property type="match status" value="4"/>
</dbReference>
<dbReference type="GO" id="GO:0043041">
    <property type="term" value="P:amino acid activation for nonribosomal peptide biosynthetic process"/>
    <property type="evidence" value="ECO:0007669"/>
    <property type="project" value="TreeGrafter"/>
</dbReference>
<dbReference type="SUPFAM" id="SSF56801">
    <property type="entry name" value="Acetyl-CoA synthetase-like"/>
    <property type="match status" value="5"/>
</dbReference>
<dbReference type="PROSITE" id="PS00455">
    <property type="entry name" value="AMP_BINDING"/>
    <property type="match status" value="3"/>
</dbReference>
<dbReference type="PROSITE" id="PS00012">
    <property type="entry name" value="PHOSPHOPANTETHEINE"/>
    <property type="match status" value="4"/>
</dbReference>
<dbReference type="RefSeq" id="WP_157393609.1">
    <property type="nucleotide sequence ID" value="NZ_WRPP01000017.1"/>
</dbReference>
<dbReference type="InterPro" id="IPR036736">
    <property type="entry name" value="ACP-like_sf"/>
</dbReference>
<dbReference type="Gene3D" id="3.40.50.980">
    <property type="match status" value="8"/>
</dbReference>
<dbReference type="GO" id="GO:0005829">
    <property type="term" value="C:cytosol"/>
    <property type="evidence" value="ECO:0007669"/>
    <property type="project" value="TreeGrafter"/>
</dbReference>
<feature type="domain" description="Carrier" evidence="5">
    <location>
        <begin position="3159"/>
        <end position="3234"/>
    </location>
</feature>
<reference evidence="6 7" key="1">
    <citation type="submission" date="2019-12" db="EMBL/GenBank/DDBJ databases">
        <title>Nocardia sp. nov. ET3-3 isolated from soil.</title>
        <authorList>
            <person name="Kanchanasin P."/>
            <person name="Tanasupawat S."/>
            <person name="Yuki M."/>
            <person name="Kudo T."/>
        </authorList>
    </citation>
    <scope>NUCLEOTIDE SEQUENCE [LARGE SCALE GENOMIC DNA]</scope>
    <source>
        <strain evidence="6 7">ET3-3</strain>
    </source>
</reference>
<feature type="region of interest" description="Disordered" evidence="4">
    <location>
        <begin position="1"/>
        <end position="26"/>
    </location>
</feature>
<feature type="domain" description="Carrier" evidence="5">
    <location>
        <begin position="5285"/>
        <end position="5363"/>
    </location>
</feature>
<dbReference type="InterPro" id="IPR025110">
    <property type="entry name" value="AMP-bd_C"/>
</dbReference>
<dbReference type="InterPro" id="IPR009081">
    <property type="entry name" value="PP-bd_ACP"/>
</dbReference>
<dbReference type="InterPro" id="IPR001242">
    <property type="entry name" value="Condensation_dom"/>
</dbReference>
<dbReference type="Pfam" id="PF00501">
    <property type="entry name" value="AMP-binding"/>
    <property type="match status" value="5"/>
</dbReference>
<dbReference type="FunFam" id="3.40.50.980:FF:000002">
    <property type="entry name" value="Enterobactin synthetase component F"/>
    <property type="match status" value="1"/>
</dbReference>
<dbReference type="SUPFAM" id="SSF47336">
    <property type="entry name" value="ACP-like"/>
    <property type="match status" value="5"/>
</dbReference>
<dbReference type="Pfam" id="PF00668">
    <property type="entry name" value="Condensation"/>
    <property type="match status" value="7"/>
</dbReference>
<accession>A0A7K1VBM0</accession>
<proteinExistence type="predicted"/>
<dbReference type="Gene3D" id="2.30.38.10">
    <property type="entry name" value="Luciferase, Domain 3"/>
    <property type="match status" value="4"/>
</dbReference>
<dbReference type="PROSITE" id="PS50075">
    <property type="entry name" value="CARRIER"/>
    <property type="match status" value="5"/>
</dbReference>
<dbReference type="PANTHER" id="PTHR45527:SF1">
    <property type="entry name" value="FATTY ACID SYNTHASE"/>
    <property type="match status" value="1"/>
</dbReference>
<dbReference type="GO" id="GO:0003824">
    <property type="term" value="F:catalytic activity"/>
    <property type="evidence" value="ECO:0007669"/>
    <property type="project" value="InterPro"/>
</dbReference>
<dbReference type="InterPro" id="IPR023213">
    <property type="entry name" value="CAT-like_dom_sf"/>
</dbReference>
<dbReference type="Pfam" id="PF00550">
    <property type="entry name" value="PP-binding"/>
    <property type="match status" value="5"/>
</dbReference>
<keyword evidence="3" id="KW-0597">Phosphoprotein</keyword>
<evidence type="ECO:0000313" key="7">
    <source>
        <dbReference type="Proteomes" id="UP000466794"/>
    </source>
</evidence>
<feature type="domain" description="Carrier" evidence="5">
    <location>
        <begin position="4218"/>
        <end position="4293"/>
    </location>
</feature>